<feature type="compositionally biased region" description="Low complexity" evidence="1">
    <location>
        <begin position="140"/>
        <end position="151"/>
    </location>
</feature>
<evidence type="ECO:0000256" key="1">
    <source>
        <dbReference type="SAM" id="MobiDB-lite"/>
    </source>
</evidence>
<feature type="region of interest" description="Disordered" evidence="1">
    <location>
        <begin position="31"/>
        <end position="50"/>
    </location>
</feature>
<name>A0A1X6P9D3_PORUM</name>
<gene>
    <name evidence="2" type="ORF">BU14_0146s0010</name>
</gene>
<dbReference type="Proteomes" id="UP000218209">
    <property type="component" value="Unassembled WGS sequence"/>
</dbReference>
<proteinExistence type="predicted"/>
<evidence type="ECO:0000313" key="2">
    <source>
        <dbReference type="EMBL" id="OSX77519.1"/>
    </source>
</evidence>
<reference evidence="2 3" key="1">
    <citation type="submission" date="2017-03" db="EMBL/GenBank/DDBJ databases">
        <title>WGS assembly of Porphyra umbilicalis.</title>
        <authorList>
            <person name="Brawley S.H."/>
            <person name="Blouin N.A."/>
            <person name="Ficko-Blean E."/>
            <person name="Wheeler G.L."/>
            <person name="Lohr M."/>
            <person name="Goodson H.V."/>
            <person name="Jenkins J.W."/>
            <person name="Blaby-Haas C.E."/>
            <person name="Helliwell K.E."/>
            <person name="Chan C."/>
            <person name="Marriage T."/>
            <person name="Bhattacharya D."/>
            <person name="Klein A.S."/>
            <person name="Badis Y."/>
            <person name="Brodie J."/>
            <person name="Cao Y."/>
            <person name="Collen J."/>
            <person name="Dittami S.M."/>
            <person name="Gachon C.M."/>
            <person name="Green B.R."/>
            <person name="Karpowicz S."/>
            <person name="Kim J.W."/>
            <person name="Kudahl U."/>
            <person name="Lin S."/>
            <person name="Michel G."/>
            <person name="Mittag M."/>
            <person name="Olson B.J."/>
            <person name="Pangilinan J."/>
            <person name="Peng Y."/>
            <person name="Qiu H."/>
            <person name="Shu S."/>
            <person name="Singer J.T."/>
            <person name="Smith A.G."/>
            <person name="Sprecher B.N."/>
            <person name="Wagner V."/>
            <person name="Wang W."/>
            <person name="Wang Z.-Y."/>
            <person name="Yan J."/>
            <person name="Yarish C."/>
            <person name="Zoeuner-Riek S."/>
            <person name="Zhuang Y."/>
            <person name="Zou Y."/>
            <person name="Lindquist E.A."/>
            <person name="Grimwood J."/>
            <person name="Barry K."/>
            <person name="Rokhsar D.S."/>
            <person name="Schmutz J."/>
            <person name="Stiller J.W."/>
            <person name="Grossman A.R."/>
            <person name="Prochnik S.E."/>
        </authorList>
    </citation>
    <scope>NUCLEOTIDE SEQUENCE [LARGE SCALE GENOMIC DNA]</scope>
    <source>
        <strain evidence="2">4086291</strain>
    </source>
</reference>
<keyword evidence="3" id="KW-1185">Reference proteome</keyword>
<feature type="compositionally biased region" description="Low complexity" evidence="1">
    <location>
        <begin position="101"/>
        <end position="112"/>
    </location>
</feature>
<accession>A0A1X6P9D3</accession>
<evidence type="ECO:0000313" key="3">
    <source>
        <dbReference type="Proteomes" id="UP000218209"/>
    </source>
</evidence>
<dbReference type="EMBL" id="KV918836">
    <property type="protein sequence ID" value="OSX77519.1"/>
    <property type="molecule type" value="Genomic_DNA"/>
</dbReference>
<feature type="compositionally biased region" description="Low complexity" evidence="1">
    <location>
        <begin position="124"/>
        <end position="133"/>
    </location>
</feature>
<feature type="region of interest" description="Disordered" evidence="1">
    <location>
        <begin position="64"/>
        <end position="159"/>
    </location>
</feature>
<sequence length="498" mass="52785">MLFAAVFVRRQAEEYRGRLLPCHSAMFHPADAGVDGQSDPSAAGRLPPPPPLLFFPARRVADAGGELVSPPPSTTPAVLPPSRSTLTPQLQSCPPSPSPTPRLTAPTARPPLHSASLRQPRRCSSLGPSSLTPTTPPSPAASAGESPNPNSGSGGSRFRRSSTIYAAKMVEAMAEEDAEVSKKLSSVATADQVAAVHGAIEGVSRRLEAHAQSQAAANGRANAAFVALNKVAASDAAPSGVLACPPSRAVSMRQAQRTGGLVAVGSGRVATRDDPAVSSFSPTAASPSGAVVSFYCPLVHDWALSVEMMTKRMDAKPLFLQLTDMLRLCHVSADHQGLFGSFACNHLYEEGVERTKAVVRDGGKVAVVNSKKTDKMKSIIKNKANRYLKELFWLFSVVPGLFKAPAEATFAHMHGVTIDDDQRTTLTAALIREADALGLPPNHCIRLPTKARSNTLRAVLHARVGRTAQACTVEHMLSVSPFKELLAEAQKNVRRKYA</sequence>
<organism evidence="2 3">
    <name type="scientific">Porphyra umbilicalis</name>
    <name type="common">Purple laver</name>
    <name type="synonym">Red alga</name>
    <dbReference type="NCBI Taxonomy" id="2786"/>
    <lineage>
        <taxon>Eukaryota</taxon>
        <taxon>Rhodophyta</taxon>
        <taxon>Bangiophyceae</taxon>
        <taxon>Bangiales</taxon>
        <taxon>Bangiaceae</taxon>
        <taxon>Porphyra</taxon>
    </lineage>
</organism>
<protein>
    <submittedName>
        <fullName evidence="2">Uncharacterized protein</fullName>
    </submittedName>
</protein>
<feature type="compositionally biased region" description="Low complexity" evidence="1">
    <location>
        <begin position="75"/>
        <end position="93"/>
    </location>
</feature>
<dbReference type="AlphaFoldDB" id="A0A1X6P9D3"/>